<dbReference type="InterPro" id="IPR011662">
    <property type="entry name" value="Secretin/TonB_short_N"/>
</dbReference>
<dbReference type="Gene3D" id="3.30.1370.130">
    <property type="match status" value="1"/>
</dbReference>
<dbReference type="InterPro" id="IPR004846">
    <property type="entry name" value="T2SS/T3SS_dom"/>
</dbReference>
<dbReference type="GO" id="GO:0009306">
    <property type="term" value="P:protein secretion"/>
    <property type="evidence" value="ECO:0007669"/>
    <property type="project" value="InterPro"/>
</dbReference>
<sequence length="561" mass="61118">MIRLPALPWLLLTPAIAFLGGCAAPGELGSDARDRTQQSLEDMERPVPRPIPTPPPEPAARDTGEPPLAEPDIPPDEPVFDLRVEDAEARGFFYTLVEDTAYGMVVHPKVEGRISLQLNAVTVPEILEIVEETHGYAITRRGSTFRVGPAGLQTRTFFVDYLNVNREGQTGLQVSAGQLAADEDEPETSGTTIRTSSESHFWGDLRDSLEMLVLGEEGNDREGRRVVASPNTGVIAVRARPDELRDVAGFLDAVQESAQRQVILEAKIVEVALGSEFEAGINWSRLNQIAGGELRIGQASPGSLADSRRTPIEGDIGTIGEVTGGQFEALGGILTAAYSGTGFNAFLELLETQGDLTVLSSPRVSTVNNQKAVIKVGDDSTYITDFQLRTESTGTGDARTDRLLPDPTFSPLFDGVALDVTPQVAGSGDVILHVRPSVSEVREQVTSFRFDGREYSFPLASSSIRESDSVVRAENGQVIVIGGLMQDTTEEIIASTPLLSDLPVLGGLFRHTRQEQRKNELVILLRPVVVDDDGEAWEDEIRRSRERMRDWEGVDHRTLEM</sequence>
<dbReference type="SMART" id="SM00965">
    <property type="entry name" value="STN"/>
    <property type="match status" value="1"/>
</dbReference>
<feature type="compositionally biased region" description="Pro residues" evidence="4">
    <location>
        <begin position="48"/>
        <end position="58"/>
    </location>
</feature>
<keyword evidence="8" id="KW-1185">Reference proteome</keyword>
<name>A0A1V2ZV50_9GAMM</name>
<dbReference type="PANTHER" id="PTHR30332:SF17">
    <property type="entry name" value="TYPE IV PILIATION SYSTEM PROTEIN DR_0774-RELATED"/>
    <property type="match status" value="1"/>
</dbReference>
<dbReference type="NCBIfam" id="TIGR02519">
    <property type="entry name" value="pilus_MshL"/>
    <property type="match status" value="1"/>
</dbReference>
<dbReference type="InterPro" id="IPR011514">
    <property type="entry name" value="Secretin_N_2"/>
</dbReference>
<accession>A0A1V2ZV50</accession>
<dbReference type="GO" id="GO:0015627">
    <property type="term" value="C:type II protein secretion system complex"/>
    <property type="evidence" value="ECO:0007669"/>
    <property type="project" value="TreeGrafter"/>
</dbReference>
<dbReference type="InterPro" id="IPR013358">
    <property type="entry name" value="Pilus_biogenesis_MshL"/>
</dbReference>
<dbReference type="Pfam" id="PF00263">
    <property type="entry name" value="Secretin"/>
    <property type="match status" value="1"/>
</dbReference>
<dbReference type="InterPro" id="IPR050810">
    <property type="entry name" value="Bact_Secretion_Sys_Channel"/>
</dbReference>
<dbReference type="Proteomes" id="UP000189177">
    <property type="component" value="Unassembled WGS sequence"/>
</dbReference>
<dbReference type="OrthoDB" id="9775455at2"/>
<keyword evidence="1" id="KW-0813">Transport</keyword>
<dbReference type="Pfam" id="PF07655">
    <property type="entry name" value="Secretin_N_2"/>
    <property type="match status" value="1"/>
</dbReference>
<keyword evidence="3" id="KW-0998">Cell outer membrane</keyword>
<dbReference type="PROSITE" id="PS51257">
    <property type="entry name" value="PROKAR_LIPOPROTEIN"/>
    <property type="match status" value="1"/>
</dbReference>
<evidence type="ECO:0000313" key="8">
    <source>
        <dbReference type="Proteomes" id="UP000189177"/>
    </source>
</evidence>
<dbReference type="AlphaFoldDB" id="A0A1V2ZV50"/>
<gene>
    <name evidence="7" type="ORF">B1A74_13115</name>
</gene>
<dbReference type="PRINTS" id="PR00811">
    <property type="entry name" value="BCTERIALGSPD"/>
</dbReference>
<feature type="chain" id="PRO_5012889157" evidence="5">
    <location>
        <begin position="20"/>
        <end position="561"/>
    </location>
</feature>
<proteinExistence type="predicted"/>
<comment type="caution">
    <text evidence="7">The sequence shown here is derived from an EMBL/GenBank/DDBJ whole genome shotgun (WGS) entry which is preliminary data.</text>
</comment>
<dbReference type="STRING" id="252474.B1A74_13115"/>
<evidence type="ECO:0000256" key="5">
    <source>
        <dbReference type="SAM" id="SignalP"/>
    </source>
</evidence>
<dbReference type="RefSeq" id="WP_077244890.1">
    <property type="nucleotide sequence ID" value="NZ_MUZR01000067.1"/>
</dbReference>
<evidence type="ECO:0000259" key="6">
    <source>
        <dbReference type="SMART" id="SM00965"/>
    </source>
</evidence>
<protein>
    <submittedName>
        <fullName evidence="7">Pilus (MSHA type) biogenesis protein MshL</fullName>
    </submittedName>
</protein>
<feature type="domain" description="Secretin/TonB short N-terminal" evidence="6">
    <location>
        <begin position="102"/>
        <end position="150"/>
    </location>
</feature>
<dbReference type="InterPro" id="IPR001775">
    <property type="entry name" value="GspD/PilQ"/>
</dbReference>
<evidence type="ECO:0000313" key="7">
    <source>
        <dbReference type="EMBL" id="OOC09022.1"/>
    </source>
</evidence>
<keyword evidence="5" id="KW-0732">Signal</keyword>
<dbReference type="PANTHER" id="PTHR30332">
    <property type="entry name" value="PROBABLE GENERAL SECRETION PATHWAY PROTEIN D"/>
    <property type="match status" value="1"/>
</dbReference>
<evidence type="ECO:0000256" key="3">
    <source>
        <dbReference type="ARBA" id="ARBA00023237"/>
    </source>
</evidence>
<feature type="region of interest" description="Disordered" evidence="4">
    <location>
        <begin position="29"/>
        <end position="77"/>
    </location>
</feature>
<feature type="signal peptide" evidence="5">
    <location>
        <begin position="1"/>
        <end position="19"/>
    </location>
</feature>
<evidence type="ECO:0000256" key="4">
    <source>
        <dbReference type="SAM" id="MobiDB-lite"/>
    </source>
</evidence>
<reference evidence="7 8" key="1">
    <citation type="submission" date="2017-02" db="EMBL/GenBank/DDBJ databases">
        <title>Genomic diversity within the haloalkaliphilic genus Thioalkalivibrio.</title>
        <authorList>
            <person name="Ahn A.-C."/>
            <person name="Meier-Kolthoff J."/>
            <person name="Overmars L."/>
            <person name="Richter M."/>
            <person name="Woyke T."/>
            <person name="Sorokin D.Y."/>
            <person name="Muyzer G."/>
        </authorList>
    </citation>
    <scope>NUCLEOTIDE SEQUENCE [LARGE SCALE GENOMIC DNA]</scope>
    <source>
        <strain evidence="7 8">HL17</strain>
    </source>
</reference>
<organism evidence="7 8">
    <name type="scientific">Thioalkalivibrio halophilus</name>
    <dbReference type="NCBI Taxonomy" id="252474"/>
    <lineage>
        <taxon>Bacteria</taxon>
        <taxon>Pseudomonadati</taxon>
        <taxon>Pseudomonadota</taxon>
        <taxon>Gammaproteobacteria</taxon>
        <taxon>Chromatiales</taxon>
        <taxon>Ectothiorhodospiraceae</taxon>
        <taxon>Thioalkalivibrio</taxon>
    </lineage>
</organism>
<dbReference type="EMBL" id="MUZR01000067">
    <property type="protein sequence ID" value="OOC09022.1"/>
    <property type="molecule type" value="Genomic_DNA"/>
</dbReference>
<evidence type="ECO:0000256" key="2">
    <source>
        <dbReference type="ARBA" id="ARBA00023136"/>
    </source>
</evidence>
<keyword evidence="2" id="KW-0472">Membrane</keyword>
<feature type="compositionally biased region" description="Basic and acidic residues" evidence="4">
    <location>
        <begin position="30"/>
        <end position="47"/>
    </location>
</feature>
<dbReference type="GO" id="GO:0019867">
    <property type="term" value="C:outer membrane"/>
    <property type="evidence" value="ECO:0007669"/>
    <property type="project" value="InterPro"/>
</dbReference>
<dbReference type="GO" id="GO:0009297">
    <property type="term" value="P:pilus assembly"/>
    <property type="evidence" value="ECO:0007669"/>
    <property type="project" value="InterPro"/>
</dbReference>
<evidence type="ECO:0000256" key="1">
    <source>
        <dbReference type="ARBA" id="ARBA00022448"/>
    </source>
</evidence>